<dbReference type="GO" id="GO:0140563">
    <property type="term" value="F:UDP-D-xylose:beta-D-glucoside alpha-1,3-D-xylosyltransferase activity"/>
    <property type="evidence" value="ECO:0007669"/>
    <property type="project" value="UniProtKB-EC"/>
</dbReference>
<dbReference type="Pfam" id="PF01501">
    <property type="entry name" value="Glyco_transf_8"/>
    <property type="match status" value="1"/>
</dbReference>
<dbReference type="EMBL" id="HAAD01006062">
    <property type="protein sequence ID" value="CDG72294.1"/>
    <property type="molecule type" value="mRNA"/>
</dbReference>
<evidence type="ECO:0000256" key="8">
    <source>
        <dbReference type="ARBA" id="ARBA00023136"/>
    </source>
</evidence>
<evidence type="ECO:0000256" key="4">
    <source>
        <dbReference type="ARBA" id="ARBA00022679"/>
    </source>
</evidence>
<evidence type="ECO:0000256" key="11">
    <source>
        <dbReference type="ARBA" id="ARBA00038854"/>
    </source>
</evidence>
<comment type="similarity">
    <text evidence="2">Belongs to the glycosyltransferase 8 family.</text>
</comment>
<evidence type="ECO:0000256" key="12">
    <source>
        <dbReference type="ARBA" id="ARBA00049181"/>
    </source>
</evidence>
<keyword evidence="6" id="KW-0735">Signal-anchor</keyword>
<keyword evidence="9" id="KW-0325">Glycoprotein</keyword>
<feature type="region of interest" description="Disordered" evidence="13">
    <location>
        <begin position="678"/>
        <end position="716"/>
    </location>
</feature>
<accession>T2MJK3</accession>
<feature type="compositionally biased region" description="Basic and acidic residues" evidence="13">
    <location>
        <begin position="635"/>
        <end position="644"/>
    </location>
</feature>
<evidence type="ECO:0000256" key="6">
    <source>
        <dbReference type="ARBA" id="ARBA00022968"/>
    </source>
</evidence>
<dbReference type="EC" id="2.4.2.42" evidence="11"/>
<keyword evidence="7 14" id="KW-1133">Transmembrane helix</keyword>
<feature type="region of interest" description="Disordered" evidence="13">
    <location>
        <begin position="617"/>
        <end position="644"/>
    </location>
</feature>
<keyword evidence="4 15" id="KW-0808">Transferase</keyword>
<feature type="compositionally biased region" description="Basic residues" evidence="13">
    <location>
        <begin position="696"/>
        <end position="716"/>
    </location>
</feature>
<dbReference type="InterPro" id="IPR007146">
    <property type="entry name" value="Sas10/Utp3/C1D"/>
</dbReference>
<dbReference type="Pfam" id="PF04000">
    <property type="entry name" value="Sas10_Utp3"/>
    <property type="match status" value="1"/>
</dbReference>
<organism evidence="15">
    <name type="scientific">Hydra vulgaris</name>
    <name type="common">Hydra</name>
    <name type="synonym">Hydra attenuata</name>
    <dbReference type="NCBI Taxonomy" id="6087"/>
    <lineage>
        <taxon>Eukaryota</taxon>
        <taxon>Metazoa</taxon>
        <taxon>Cnidaria</taxon>
        <taxon>Hydrozoa</taxon>
        <taxon>Hydroidolina</taxon>
        <taxon>Anthoathecata</taxon>
        <taxon>Aplanulata</taxon>
        <taxon>Hydridae</taxon>
        <taxon>Hydra</taxon>
    </lineage>
</organism>
<evidence type="ECO:0000256" key="5">
    <source>
        <dbReference type="ARBA" id="ARBA00022692"/>
    </source>
</evidence>
<feature type="non-terminal residue" evidence="15">
    <location>
        <position position="1"/>
    </location>
</feature>
<name>T2MJK3_HYDVU</name>
<dbReference type="GO" id="GO:0016020">
    <property type="term" value="C:membrane"/>
    <property type="evidence" value="ECO:0007669"/>
    <property type="project" value="UniProtKB-SubCell"/>
</dbReference>
<keyword evidence="5 14" id="KW-0812">Transmembrane</keyword>
<dbReference type="SUPFAM" id="SSF53448">
    <property type="entry name" value="Nucleotide-diphospho-sugar transferases"/>
    <property type="match status" value="1"/>
</dbReference>
<evidence type="ECO:0000256" key="9">
    <source>
        <dbReference type="ARBA" id="ARBA00023180"/>
    </source>
</evidence>
<evidence type="ECO:0000256" key="2">
    <source>
        <dbReference type="ARBA" id="ARBA00006351"/>
    </source>
</evidence>
<dbReference type="InterPro" id="IPR051993">
    <property type="entry name" value="Glycosyltransferase_8"/>
</dbReference>
<dbReference type="InterPro" id="IPR002495">
    <property type="entry name" value="Glyco_trans_8"/>
</dbReference>
<comment type="subcellular location">
    <subcellularLocation>
        <location evidence="1">Membrane</location>
        <topology evidence="1">Single-pass type II membrane protein</topology>
    </subcellularLocation>
</comment>
<dbReference type="GO" id="GO:0016266">
    <property type="term" value="P:protein O-linked glycosylation via N-acetyl-galactosamine"/>
    <property type="evidence" value="ECO:0007669"/>
    <property type="project" value="TreeGrafter"/>
</dbReference>
<evidence type="ECO:0000256" key="13">
    <source>
        <dbReference type="SAM" id="MobiDB-lite"/>
    </source>
</evidence>
<comment type="catalytic activity">
    <reaction evidence="12">
        <text>3-O-(beta-D-glucosyl)-L-seryl-[EGF-like domain protein] + UDP-alpha-D-xylose = 3-O-[alpha-D-xylosyl-(1-&gt;3)-beta-D-glucosyl]-L-seryl-[EGF-like domain protein] + UDP + H(+)</text>
        <dbReference type="Rhea" id="RHEA:56064"/>
        <dbReference type="Rhea" id="RHEA-COMP:14610"/>
        <dbReference type="Rhea" id="RHEA-COMP:14611"/>
        <dbReference type="ChEBI" id="CHEBI:15378"/>
        <dbReference type="ChEBI" id="CHEBI:57632"/>
        <dbReference type="ChEBI" id="CHEBI:58223"/>
        <dbReference type="ChEBI" id="CHEBI:140575"/>
        <dbReference type="ChEBI" id="CHEBI:140576"/>
        <dbReference type="EC" id="2.4.2.42"/>
    </reaction>
</comment>
<evidence type="ECO:0000256" key="3">
    <source>
        <dbReference type="ARBA" id="ARBA00022676"/>
    </source>
</evidence>
<dbReference type="PANTHER" id="PTHR46012:SF2">
    <property type="entry name" value="IP22168P"/>
    <property type="match status" value="1"/>
</dbReference>
<proteinExistence type="evidence at transcript level"/>
<dbReference type="PANTHER" id="PTHR46012">
    <property type="entry name" value="IP22168P"/>
    <property type="match status" value="1"/>
</dbReference>
<dbReference type="AlphaFoldDB" id="T2MJK3"/>
<dbReference type="OrthoDB" id="5958675at2759"/>
<keyword evidence="3" id="KW-0328">Glycosyltransferase</keyword>
<dbReference type="Gene3D" id="3.90.550.10">
    <property type="entry name" value="Spore Coat Polysaccharide Biosynthesis Protein SpsA, Chain A"/>
    <property type="match status" value="1"/>
</dbReference>
<comment type="function">
    <text evidence="10">Glycosyltransferase which elongates the O-linked glucose attached to EGF-like repeats in the extracellular domain of Notch proteins by catalyzing the addition of xylose.</text>
</comment>
<reference evidence="15" key="1">
    <citation type="journal article" date="2013" name="Genome Biol. Evol.">
        <title>Punctuated emergences of genetic and phenotypic innovations in eumetazoan, bilaterian, euteleostome, and hominidae ancestors.</title>
        <authorList>
            <person name="Wenger Y."/>
            <person name="Galliot B."/>
        </authorList>
    </citation>
    <scope>NUCLEOTIDE SEQUENCE</scope>
    <source>
        <tissue evidence="15">Whole animals</tissue>
    </source>
</reference>
<keyword evidence="8 14" id="KW-0472">Membrane</keyword>
<evidence type="ECO:0000256" key="1">
    <source>
        <dbReference type="ARBA" id="ARBA00004606"/>
    </source>
</evidence>
<protein>
    <recommendedName>
        <fullName evidence="11">UDP-D-xylose:beta-D-glucoside alpha-1,3-D-xylosyltransferase</fullName>
        <ecNumber evidence="11">2.4.2.42</ecNumber>
    </recommendedName>
</protein>
<evidence type="ECO:0000313" key="15">
    <source>
        <dbReference type="EMBL" id="CDG72294.1"/>
    </source>
</evidence>
<gene>
    <name evidence="15" type="primary">GXYLT2</name>
</gene>
<evidence type="ECO:0000256" key="10">
    <source>
        <dbReference type="ARBA" id="ARBA00037301"/>
    </source>
</evidence>
<evidence type="ECO:0000256" key="14">
    <source>
        <dbReference type="SAM" id="Phobius"/>
    </source>
</evidence>
<dbReference type="InterPro" id="IPR029044">
    <property type="entry name" value="Nucleotide-diphossugar_trans"/>
</dbReference>
<sequence>MKRKMNLDVQCVTEHLPDINNGKKKSRFWYDRRRRLYMLLILFIATTIWLFIYYKLLNHSFELPEPLQKLRNMFGDGEVKKRRGREDETQNLNIVIHENKSKCFTQLKLPKYQESIHIATVACGNDKIQEALVALMSITLTTDYNLYFHIFSDNSKPFENQLKTWPAWSNRWMIYSMYNIYYPSSVKKSQWKKTFKVCATQRLFLSSILASIDSVIYIDTDVLMFKPIEKLWKMISQMNSNQIIGLAQECETKANCWYNKYSRNIYFNPHGLNSGVMLMNLTRMRSLNWEKAIVDIYKISKSNITYGDQDILNIYFAKHPNQVYLLSCTWNYRPDHCLFGNVCLDAFFNGVSALHGSRDTFLKQHIQHEFFVVFESFKKFRITQGDFQHDVVEVIIQKLKSKSYYSVCAEMFMICTKNLVESDLPEFVSLLTTLDAQIKDSIPYINSLQEKFGEISRDDGMSYLETKCHLFLEYLIDVAYLMLIKMDGKSLADYSCVERLVRTRTILEKIRPIDKKLTYQIDKLIKMASIESLKGDVHPLSFKPNVDDLITKEGASSDEDENDVLKEKESIQQVYVPPKVTAVPYDDDDPLSKKEKRLQKSKKQLLSKSLLEDLRTEYSEAPEEISSRRNSKRARIQEKEEERRCFEEDNLRRLTLTKKDKKNLKELNSLDEAVKIGSFHGVDEDDSSGGEEPYRAKKKKGKFQKKFKKRMQRKKK</sequence>
<evidence type="ECO:0000256" key="7">
    <source>
        <dbReference type="ARBA" id="ARBA00022989"/>
    </source>
</evidence>
<feature type="transmembrane region" description="Helical" evidence="14">
    <location>
        <begin position="36"/>
        <end position="54"/>
    </location>
</feature>